<reference evidence="12" key="1">
    <citation type="submission" date="2009-07" db="EMBL/GenBank/DDBJ databases">
        <title>Complete sequence of Methylotenera mobilis JLW8.</title>
        <authorList>
            <consortium name="US DOE Joint Genome Institute"/>
            <person name="Lucas S."/>
            <person name="Copeland A."/>
            <person name="Lapidus A."/>
            <person name="Glavina del Rio T."/>
            <person name="Tice H."/>
            <person name="Bruce D."/>
            <person name="Goodwin L."/>
            <person name="Pitluck S."/>
            <person name="LaButti K.M."/>
            <person name="Clum A."/>
            <person name="Larimer F."/>
            <person name="Land M."/>
            <person name="Hauser L."/>
            <person name="Kyrpides N."/>
            <person name="Mikhailova N."/>
            <person name="Kayluzhnaya M."/>
            <person name="Chistoserdova L."/>
        </authorList>
    </citation>
    <scope>NUCLEOTIDE SEQUENCE [LARGE SCALE GENOMIC DNA]</scope>
    <source>
        <strain evidence="12">JLW8 / ATCC BAA-1282 / DSM 17540</strain>
    </source>
</reference>
<dbReference type="InterPro" id="IPR005860">
    <property type="entry name" value="CobD"/>
</dbReference>
<comment type="pathway">
    <text evidence="3">Cofactor biosynthesis; adenosylcobalamin biosynthesis.</text>
</comment>
<dbReference type="Pfam" id="PF00155">
    <property type="entry name" value="Aminotran_1_2"/>
    <property type="match status" value="1"/>
</dbReference>
<dbReference type="CDD" id="cd00609">
    <property type="entry name" value="AAT_like"/>
    <property type="match status" value="1"/>
</dbReference>
<evidence type="ECO:0000259" key="10">
    <source>
        <dbReference type="Pfam" id="PF00155"/>
    </source>
</evidence>
<dbReference type="Gene3D" id="3.90.1150.10">
    <property type="entry name" value="Aspartate Aminotransferase, domain 1"/>
    <property type="match status" value="1"/>
</dbReference>
<keyword evidence="5" id="KW-0169">Cobalamin biosynthesis</keyword>
<dbReference type="KEGG" id="mmb:Mmol_0267"/>
<feature type="domain" description="Aminotransferase class I/classII large" evidence="10">
    <location>
        <begin position="59"/>
        <end position="323"/>
    </location>
</feature>
<dbReference type="UniPathway" id="UPA00148"/>
<dbReference type="eggNOG" id="COG0079">
    <property type="taxonomic scope" value="Bacteria"/>
</dbReference>
<dbReference type="GO" id="GO:0030170">
    <property type="term" value="F:pyridoxal phosphate binding"/>
    <property type="evidence" value="ECO:0007669"/>
    <property type="project" value="InterPro"/>
</dbReference>
<reference evidence="11 12" key="2">
    <citation type="journal article" date="2011" name="J. Bacteriol.">
        <title>Genomes of three methylotrophs from a single niche uncover genetic and metabolic divergence of Methylophilaceae.</title>
        <authorList>
            <person name="Lapidus A."/>
            <person name="Clum A."/>
            <person name="Labutti K."/>
            <person name="Kaluzhnaya M.G."/>
            <person name="Lim S."/>
            <person name="Beck D.A."/>
            <person name="Glavina Del Rio T."/>
            <person name="Nolan M."/>
            <person name="Mavromatis K."/>
            <person name="Huntemann M."/>
            <person name="Lucas S."/>
            <person name="Lidstrom M.E."/>
            <person name="Ivanova N."/>
            <person name="Chistoserdova L."/>
        </authorList>
    </citation>
    <scope>NUCLEOTIDE SEQUENCE [LARGE SCALE GENOMIC DNA]</scope>
    <source>
        <strain evidence="12">JLW8 / ATCC BAA-1282 / DSM 17540</strain>
    </source>
</reference>
<evidence type="ECO:0000256" key="8">
    <source>
        <dbReference type="ARBA" id="ARBA00029996"/>
    </source>
</evidence>
<comment type="function">
    <text evidence="2">Decarboxylates L-threonine-O-3-phosphate to yield (R)-1-amino-2-propanol O-2-phosphate, the precursor for the linkage between the nucleotide loop and the corrin ring in cobalamin.</text>
</comment>
<comment type="catalytic activity">
    <reaction evidence="9">
        <text>O-phospho-L-threonine + H(+) = (R)-1-aminopropan-2-yl phosphate + CO2</text>
        <dbReference type="Rhea" id="RHEA:11492"/>
        <dbReference type="ChEBI" id="CHEBI:15378"/>
        <dbReference type="ChEBI" id="CHEBI:16526"/>
        <dbReference type="ChEBI" id="CHEBI:58563"/>
        <dbReference type="ChEBI" id="CHEBI:58675"/>
        <dbReference type="EC" id="4.1.1.81"/>
    </reaction>
</comment>
<evidence type="ECO:0000256" key="2">
    <source>
        <dbReference type="ARBA" id="ARBA00003444"/>
    </source>
</evidence>
<keyword evidence="7" id="KW-0456">Lyase</keyword>
<dbReference type="PANTHER" id="PTHR42885:SF1">
    <property type="entry name" value="THREONINE-PHOSPHATE DECARBOXYLASE"/>
    <property type="match status" value="1"/>
</dbReference>
<evidence type="ECO:0000256" key="3">
    <source>
        <dbReference type="ARBA" id="ARBA00004953"/>
    </source>
</evidence>
<evidence type="ECO:0000256" key="5">
    <source>
        <dbReference type="ARBA" id="ARBA00022573"/>
    </source>
</evidence>
<dbReference type="RefSeq" id="WP_012777634.1">
    <property type="nucleotide sequence ID" value="NC_012968.1"/>
</dbReference>
<dbReference type="AlphaFoldDB" id="C6WST5"/>
<dbReference type="InterPro" id="IPR015421">
    <property type="entry name" value="PyrdxlP-dep_Trfase_major"/>
</dbReference>
<sequence>MLEHGGNLSAAVAQYKIPLEQWLDLSTGINPCHYPIPEIPVHLWHNLPNDEDGLATIAAQYYGCKALLPTSGSQAALQTLPKLRPVCKVAMLNPMYQEHAHAWQHHGHQVLRFNNFNDVDVINSADVVLICNPNNPTGKQFAPQDLLHLHATLAKRGGWLIVDEAFMDATPEHSIAQHTHLEGLFVLRSLGKFFGLAGTRVGFLLAAQAQLHQIQEELGPWTIAGPSRYIAMLALQDSTWQHNTRLSLVNSSSRLSTLLNQYGLSPTAGTALFQYIATTEAMRLQDKLAKQGIWVRRFNEQPALRFGLPDEHQWQQLEQALQSL</sequence>
<comment type="cofactor">
    <cofactor evidence="1">
        <name>pyridoxal 5'-phosphate</name>
        <dbReference type="ChEBI" id="CHEBI:597326"/>
    </cofactor>
</comment>
<keyword evidence="12" id="KW-1185">Reference proteome</keyword>
<gene>
    <name evidence="11" type="ordered locus">Mmol_0267</name>
</gene>
<dbReference type="NCBIfam" id="TIGR01140">
    <property type="entry name" value="L_thr_O3P_dcar"/>
    <property type="match status" value="1"/>
</dbReference>
<evidence type="ECO:0000256" key="7">
    <source>
        <dbReference type="ARBA" id="ARBA00023239"/>
    </source>
</evidence>
<keyword evidence="6" id="KW-0663">Pyridoxal phosphate</keyword>
<name>C6WST5_METML</name>
<dbReference type="Gene3D" id="3.40.640.10">
    <property type="entry name" value="Type I PLP-dependent aspartate aminotransferase-like (Major domain)"/>
    <property type="match status" value="1"/>
</dbReference>
<organism evidence="11 12">
    <name type="scientific">Methylotenera mobilis (strain JLW8 / ATCC BAA-1282 / DSM 17540)</name>
    <dbReference type="NCBI Taxonomy" id="583345"/>
    <lineage>
        <taxon>Bacteria</taxon>
        <taxon>Pseudomonadati</taxon>
        <taxon>Pseudomonadota</taxon>
        <taxon>Betaproteobacteria</taxon>
        <taxon>Nitrosomonadales</taxon>
        <taxon>Methylophilaceae</taxon>
        <taxon>Methylotenera</taxon>
    </lineage>
</organism>
<evidence type="ECO:0000256" key="4">
    <source>
        <dbReference type="ARBA" id="ARBA00012285"/>
    </source>
</evidence>
<dbReference type="GO" id="GO:0048472">
    <property type="term" value="F:threonine-phosphate decarboxylase activity"/>
    <property type="evidence" value="ECO:0007669"/>
    <property type="project" value="UniProtKB-EC"/>
</dbReference>
<dbReference type="EC" id="4.1.1.81" evidence="4"/>
<proteinExistence type="predicted"/>
<dbReference type="PANTHER" id="PTHR42885">
    <property type="entry name" value="HISTIDINOL-PHOSPHATE AMINOTRANSFERASE-RELATED"/>
    <property type="match status" value="1"/>
</dbReference>
<dbReference type="InterPro" id="IPR015424">
    <property type="entry name" value="PyrdxlP-dep_Trfase"/>
</dbReference>
<dbReference type="Proteomes" id="UP000002742">
    <property type="component" value="Chromosome"/>
</dbReference>
<dbReference type="OrthoDB" id="9799304at2"/>
<accession>C6WST5</accession>
<dbReference type="GO" id="GO:0009236">
    <property type="term" value="P:cobalamin biosynthetic process"/>
    <property type="evidence" value="ECO:0007669"/>
    <property type="project" value="UniProtKB-UniPathway"/>
</dbReference>
<dbReference type="InterPro" id="IPR015422">
    <property type="entry name" value="PyrdxlP-dep_Trfase_small"/>
</dbReference>
<dbReference type="HOGENOM" id="CLU_017584_3_4_4"/>
<dbReference type="SUPFAM" id="SSF53383">
    <property type="entry name" value="PLP-dependent transferases"/>
    <property type="match status" value="1"/>
</dbReference>
<dbReference type="STRING" id="583345.Mmol_0267"/>
<protein>
    <recommendedName>
        <fullName evidence="4">threonine-phosphate decarboxylase</fullName>
        <ecNumber evidence="4">4.1.1.81</ecNumber>
    </recommendedName>
    <alternativeName>
        <fullName evidence="8">L-threonine-O-3-phosphate decarboxylase</fullName>
    </alternativeName>
</protein>
<evidence type="ECO:0000313" key="11">
    <source>
        <dbReference type="EMBL" id="ACT47177.1"/>
    </source>
</evidence>
<dbReference type="InterPro" id="IPR004839">
    <property type="entry name" value="Aminotransferase_I/II_large"/>
</dbReference>
<dbReference type="EMBL" id="CP001672">
    <property type="protein sequence ID" value="ACT47177.1"/>
    <property type="molecule type" value="Genomic_DNA"/>
</dbReference>
<evidence type="ECO:0000256" key="9">
    <source>
        <dbReference type="ARBA" id="ARBA00048531"/>
    </source>
</evidence>
<evidence type="ECO:0000256" key="1">
    <source>
        <dbReference type="ARBA" id="ARBA00001933"/>
    </source>
</evidence>
<dbReference type="InterPro" id="IPR004838">
    <property type="entry name" value="NHTrfase_class1_PyrdxlP-BS"/>
</dbReference>
<evidence type="ECO:0000256" key="6">
    <source>
        <dbReference type="ARBA" id="ARBA00022898"/>
    </source>
</evidence>
<dbReference type="PROSITE" id="PS00105">
    <property type="entry name" value="AA_TRANSFER_CLASS_1"/>
    <property type="match status" value="1"/>
</dbReference>
<evidence type="ECO:0000313" key="12">
    <source>
        <dbReference type="Proteomes" id="UP000002742"/>
    </source>
</evidence>